<accession>A0ABU8TAF3</accession>
<keyword evidence="2" id="KW-0378">Hydrolase</keyword>
<keyword evidence="5" id="KW-1185">Reference proteome</keyword>
<dbReference type="PROSITE" id="PS51462">
    <property type="entry name" value="NUDIX"/>
    <property type="match status" value="1"/>
</dbReference>
<evidence type="ECO:0000313" key="4">
    <source>
        <dbReference type="EMBL" id="MEJ8280921.1"/>
    </source>
</evidence>
<feature type="domain" description="Nudix hydrolase" evidence="3">
    <location>
        <begin position="6"/>
        <end position="144"/>
    </location>
</feature>
<dbReference type="CDD" id="cd04683">
    <property type="entry name" value="NUDIX_Hydrolase"/>
    <property type="match status" value="1"/>
</dbReference>
<evidence type="ECO:0000256" key="1">
    <source>
        <dbReference type="ARBA" id="ARBA00001946"/>
    </source>
</evidence>
<dbReference type="SUPFAM" id="SSF55811">
    <property type="entry name" value="Nudix"/>
    <property type="match status" value="1"/>
</dbReference>
<dbReference type="PANTHER" id="PTHR43046">
    <property type="entry name" value="GDP-MANNOSE MANNOSYL HYDROLASE"/>
    <property type="match status" value="1"/>
</dbReference>
<comment type="cofactor">
    <cofactor evidence="1">
        <name>Mg(2+)</name>
        <dbReference type="ChEBI" id="CHEBI:18420"/>
    </cofactor>
</comment>
<dbReference type="Pfam" id="PF00293">
    <property type="entry name" value="NUDIX"/>
    <property type="match status" value="1"/>
</dbReference>
<dbReference type="EMBL" id="JBBJUP010000015">
    <property type="protein sequence ID" value="MEJ8280921.1"/>
    <property type="molecule type" value="Genomic_DNA"/>
</dbReference>
<dbReference type="InterPro" id="IPR000086">
    <property type="entry name" value="NUDIX_hydrolase_dom"/>
</dbReference>
<gene>
    <name evidence="4" type="ORF">WJX68_18415</name>
</gene>
<comment type="caution">
    <text evidence="4">The sequence shown here is derived from an EMBL/GenBank/DDBJ whole genome shotgun (WGS) entry which is preliminary data.</text>
</comment>
<dbReference type="InterPro" id="IPR020084">
    <property type="entry name" value="NUDIX_hydrolase_CS"/>
</dbReference>
<organism evidence="4 5">
    <name type="scientific">Pseudonocardia spirodelae</name>
    <dbReference type="NCBI Taxonomy" id="3133431"/>
    <lineage>
        <taxon>Bacteria</taxon>
        <taxon>Bacillati</taxon>
        <taxon>Actinomycetota</taxon>
        <taxon>Actinomycetes</taxon>
        <taxon>Pseudonocardiales</taxon>
        <taxon>Pseudonocardiaceae</taxon>
        <taxon>Pseudonocardia</taxon>
    </lineage>
</organism>
<evidence type="ECO:0000256" key="2">
    <source>
        <dbReference type="ARBA" id="ARBA00022801"/>
    </source>
</evidence>
<dbReference type="Proteomes" id="UP001364211">
    <property type="component" value="Unassembled WGS sequence"/>
</dbReference>
<dbReference type="InterPro" id="IPR015797">
    <property type="entry name" value="NUDIX_hydrolase-like_dom_sf"/>
</dbReference>
<reference evidence="4 5" key="1">
    <citation type="submission" date="2024-03" db="EMBL/GenBank/DDBJ databases">
        <title>Draft genome sequence of Pseudonocardia sp. DW16-2.</title>
        <authorList>
            <person name="Duangmal K."/>
        </authorList>
    </citation>
    <scope>NUCLEOTIDE SEQUENCE [LARGE SCALE GENOMIC DNA]</scope>
    <source>
        <strain evidence="4 5">DW16-2</strain>
    </source>
</reference>
<proteinExistence type="predicted"/>
<name>A0ABU8TAF3_9PSEU</name>
<protein>
    <submittedName>
        <fullName evidence="4">NUDIX domain-containing protein</fullName>
    </submittedName>
</protein>
<evidence type="ECO:0000259" key="3">
    <source>
        <dbReference type="PROSITE" id="PS51462"/>
    </source>
</evidence>
<evidence type="ECO:0000313" key="5">
    <source>
        <dbReference type="Proteomes" id="UP001364211"/>
    </source>
</evidence>
<dbReference type="RefSeq" id="WP_340292612.1">
    <property type="nucleotide sequence ID" value="NZ_JBBJUP010000015.1"/>
</dbReference>
<dbReference type="PANTHER" id="PTHR43046:SF16">
    <property type="entry name" value="ADP-RIBOSE PYROPHOSPHATASE YJHB-RELATED"/>
    <property type="match status" value="1"/>
</dbReference>
<dbReference type="PROSITE" id="PS00893">
    <property type="entry name" value="NUDIX_BOX"/>
    <property type="match status" value="1"/>
</dbReference>
<sequence>MSERYRVVPASYVLLLRGTGDGTEVLLQLRSNTGFMDGHWAAAAAGHVEAGEDALAAAVREAREELDIAVDPADLVPLTTVHRTGATGDPLDERVDFFFTCRRWAGEPRRAEDGRTAGLDWFALAALPADTVPHERAVLDALRAGPVTAVRSHGF</sequence>
<dbReference type="Gene3D" id="3.90.79.10">
    <property type="entry name" value="Nucleoside Triphosphate Pyrophosphohydrolase"/>
    <property type="match status" value="1"/>
</dbReference>